<evidence type="ECO:0000313" key="2">
    <source>
        <dbReference type="Proteomes" id="UP000269154"/>
    </source>
</evidence>
<reference evidence="1 2" key="1">
    <citation type="journal article" date="2018" name="ACS Chem. Biol.">
        <title>Ketoreductase domain dysfunction expands chemodiversity: malyngamide biosynthesis in the cyanobacterium Okeania hirsuta.</title>
        <authorList>
            <person name="Moss N.A."/>
            <person name="Leao T."/>
            <person name="Rankin M."/>
            <person name="McCullough T.M."/>
            <person name="Qu P."/>
            <person name="Korobeynikov A."/>
            <person name="Smith J.L."/>
            <person name="Gerwick L."/>
            <person name="Gerwick W.H."/>
        </authorList>
    </citation>
    <scope>NUCLEOTIDE SEQUENCE [LARGE SCALE GENOMIC DNA]</scope>
    <source>
        <strain evidence="1 2">PAB10Feb10-1</strain>
    </source>
</reference>
<accession>A0A3N6R664</accession>
<organism evidence="1 2">
    <name type="scientific">Okeania hirsuta</name>
    <dbReference type="NCBI Taxonomy" id="1458930"/>
    <lineage>
        <taxon>Bacteria</taxon>
        <taxon>Bacillati</taxon>
        <taxon>Cyanobacteriota</taxon>
        <taxon>Cyanophyceae</taxon>
        <taxon>Oscillatoriophycideae</taxon>
        <taxon>Oscillatoriales</taxon>
        <taxon>Microcoleaceae</taxon>
        <taxon>Okeania</taxon>
    </lineage>
</organism>
<sequence length="68" mass="7851">MDKISRQLTSNSPGTYIQQELNRLKEIILHSPKISFVGFALVDEEQLLDQLNIVHLNLEGHWIVSHKD</sequence>
<evidence type="ECO:0000313" key="1">
    <source>
        <dbReference type="EMBL" id="RQH37003.1"/>
    </source>
</evidence>
<dbReference type="AlphaFoldDB" id="A0A3N6R664"/>
<dbReference type="Proteomes" id="UP000269154">
    <property type="component" value="Unassembled WGS sequence"/>
</dbReference>
<dbReference type="RefSeq" id="WP_124142666.1">
    <property type="nucleotide sequence ID" value="NZ_CAWOKI010000223.1"/>
</dbReference>
<gene>
    <name evidence="1" type="ORF">D5R40_18715</name>
</gene>
<dbReference type="EMBL" id="RCBY01000112">
    <property type="protein sequence ID" value="RQH37003.1"/>
    <property type="molecule type" value="Genomic_DNA"/>
</dbReference>
<proteinExistence type="predicted"/>
<comment type="caution">
    <text evidence="1">The sequence shown here is derived from an EMBL/GenBank/DDBJ whole genome shotgun (WGS) entry which is preliminary data.</text>
</comment>
<keyword evidence="2" id="KW-1185">Reference proteome</keyword>
<name>A0A3N6R664_9CYAN</name>
<protein>
    <submittedName>
        <fullName evidence="1">Uncharacterized protein</fullName>
    </submittedName>
</protein>